<keyword evidence="3" id="KW-1185">Reference proteome</keyword>
<evidence type="ECO:0000256" key="1">
    <source>
        <dbReference type="SAM" id="Phobius"/>
    </source>
</evidence>
<organism evidence="2 3">
    <name type="scientific">Pelosinus baikalensis</name>
    <dbReference type="NCBI Taxonomy" id="2892015"/>
    <lineage>
        <taxon>Bacteria</taxon>
        <taxon>Bacillati</taxon>
        <taxon>Bacillota</taxon>
        <taxon>Negativicutes</taxon>
        <taxon>Selenomonadales</taxon>
        <taxon>Sporomusaceae</taxon>
        <taxon>Pelosinus</taxon>
    </lineage>
</organism>
<name>A0ABS8HNX5_9FIRM</name>
<evidence type="ECO:0008006" key="4">
    <source>
        <dbReference type="Google" id="ProtNLM"/>
    </source>
</evidence>
<feature type="transmembrane region" description="Helical" evidence="1">
    <location>
        <begin position="78"/>
        <end position="98"/>
    </location>
</feature>
<dbReference type="RefSeq" id="WP_229534271.1">
    <property type="nucleotide sequence ID" value="NZ_JAJHJB010000005.1"/>
</dbReference>
<gene>
    <name evidence="2" type="ORF">LMF89_05730</name>
</gene>
<comment type="caution">
    <text evidence="2">The sequence shown here is derived from an EMBL/GenBank/DDBJ whole genome shotgun (WGS) entry which is preliminary data.</text>
</comment>
<evidence type="ECO:0000313" key="3">
    <source>
        <dbReference type="Proteomes" id="UP001165492"/>
    </source>
</evidence>
<evidence type="ECO:0000313" key="2">
    <source>
        <dbReference type="EMBL" id="MCC5464871.1"/>
    </source>
</evidence>
<proteinExistence type="predicted"/>
<protein>
    <recommendedName>
        <fullName evidence="4">ECF transporter S component</fullName>
    </recommendedName>
</protein>
<feature type="transmembrane region" description="Helical" evidence="1">
    <location>
        <begin position="12"/>
        <end position="34"/>
    </location>
</feature>
<sequence length="169" mass="18347">MRPKVAILTRTALLLALALLFQSIRLLIPIPPFLSTFLIGSLMNSCFLIAADMVGAGPAIVLVSLVPIVAYFQQVLPLPIFIIPVALGNAIFIGIFLIGKNQKYWMKILAAAAGKSIFMYVAFSWLLTFIAIPAKIAAGLLFIMSWPQFITGIMGGILAGMIKRRLTLL</sequence>
<accession>A0ABS8HNX5</accession>
<keyword evidence="1" id="KW-1133">Transmembrane helix</keyword>
<feature type="transmembrane region" description="Helical" evidence="1">
    <location>
        <begin position="110"/>
        <end position="132"/>
    </location>
</feature>
<keyword evidence="1" id="KW-0472">Membrane</keyword>
<reference evidence="2" key="1">
    <citation type="submission" date="2021-11" db="EMBL/GenBank/DDBJ databases">
        <title>Description of a new species Pelosinus isolated from the bottom sediments of Lake Baikal.</title>
        <authorList>
            <person name="Zakharyuk A."/>
        </authorList>
    </citation>
    <scope>NUCLEOTIDE SEQUENCE</scope>
    <source>
        <strain evidence="2">Bkl1</strain>
    </source>
</reference>
<feature type="transmembrane region" description="Helical" evidence="1">
    <location>
        <begin position="46"/>
        <end position="72"/>
    </location>
</feature>
<keyword evidence="1" id="KW-0812">Transmembrane</keyword>
<dbReference type="EMBL" id="JAJHJB010000005">
    <property type="protein sequence ID" value="MCC5464871.1"/>
    <property type="molecule type" value="Genomic_DNA"/>
</dbReference>
<dbReference type="Proteomes" id="UP001165492">
    <property type="component" value="Unassembled WGS sequence"/>
</dbReference>
<feature type="transmembrane region" description="Helical" evidence="1">
    <location>
        <begin position="138"/>
        <end position="162"/>
    </location>
</feature>